<feature type="compositionally biased region" description="Basic and acidic residues" evidence="4">
    <location>
        <begin position="126"/>
        <end position="135"/>
    </location>
</feature>
<reference evidence="6" key="1">
    <citation type="submission" date="2018-08" db="EMBL/GenBank/DDBJ databases">
        <authorList>
            <person name="Rossello M."/>
        </authorList>
    </citation>
    <scope>NUCLEOTIDE SEQUENCE [LARGE SCALE GENOMIC DNA]</scope>
    <source>
        <strain evidence="6">cv. Chinese Spring</strain>
    </source>
</reference>
<comment type="subcellular location">
    <subcellularLocation>
        <location evidence="1">Nucleus</location>
    </subcellularLocation>
</comment>
<dbReference type="PANTHER" id="PTHR12214">
    <property type="entry name" value="GC-RICH SEQUENCE DNA-BINDING FACTOR"/>
    <property type="match status" value="1"/>
</dbReference>
<dbReference type="Gramene" id="TraesSTA4A03G02148570.1">
    <property type="protein sequence ID" value="TraesSTA4A03G02148570.1.CDS1"/>
    <property type="gene ID" value="TraesSTA4A03G02148570"/>
</dbReference>
<feature type="compositionally biased region" description="Low complexity" evidence="4">
    <location>
        <begin position="80"/>
        <end position="89"/>
    </location>
</feature>
<dbReference type="InterPro" id="IPR012890">
    <property type="entry name" value="GCFC2-like"/>
</dbReference>
<feature type="compositionally biased region" description="Low complexity" evidence="4">
    <location>
        <begin position="102"/>
        <end position="111"/>
    </location>
</feature>
<reference evidence="6" key="2">
    <citation type="submission" date="2018-10" db="UniProtKB">
        <authorList>
            <consortium name="EnsemblPlants"/>
        </authorList>
    </citation>
    <scope>IDENTIFICATION</scope>
</reference>
<dbReference type="Gramene" id="TraesKAR4A01G0378560.1">
    <property type="protein sequence ID" value="cds.TraesKAR4A01G0378560.1"/>
    <property type="gene ID" value="TraesKAR4A01G0378560"/>
</dbReference>
<feature type="compositionally biased region" description="Pro residues" evidence="4">
    <location>
        <begin position="148"/>
        <end position="157"/>
    </location>
</feature>
<dbReference type="STRING" id="4565.A0A3B6HYM1"/>
<evidence type="ECO:0000256" key="1">
    <source>
        <dbReference type="ARBA" id="ARBA00004123"/>
    </source>
</evidence>
<sequence length="964" mass="105414">MSSHRKNFRRRADDDDDGGKAEEAGPASRPAAKAQPPPKPRPQGASRLSFADDEEDEDDAEEGPFAQQRSRRPSASVRQARTASPAAAALHRVTPARDRARSSPAVAAAAPAPKPSNFQSHAGEYTPERLRELQKNARPLPGSLMRAPAPPPPPPPAAAESRHQRLAGAAASTSSGPTAAGKAAPAEPVVVLKGLVKPMAQASIGPRRPLPNEVEDNVSEEEAEDDGEDEDKGPLIPDKATIEAIRAKRQQLQQPRHAAPDFISLDGGGVLSSRRDAAGGSSDEEDNEMEGRIAMYSEKTSDGQRSSKGVFQGINNRGPAASLGAMKDRFMEVEDDEVDDEEEEERKWEEAQVKKALGNRMDDSSAQRATNGVSAARQQVQPQPSGYSGGPHYQPSFSGVVPGASVFASGSAEFLSISQQADVASKALQENIRKLKESHKTTVDSLARTDTHLNEALSEISSLEGGLQDAEKKFVYMQELRNYISVMCDFLNDKAFFIEELEEHMQKLHENRALAVSERRAADFADESGVIEAAVSAAISVLSKGPSSANLSAASHAAQAAATAARESANLPPELDEFGRDINLQKRMDLKRREENRRRRKARSESKRLSSARKSATEHIEGELSTDESDTDTSAYLSSRDELLKTADAVFSDAAEEYSSLTIVKDKFEGWKTQYPLAYRDAHVSLSVPSVFTPYVRLELLNWDPLHETTSFFDMQWTNVLVGYGVQDEDSADPNDLDLNLIQVLAEKVALPVLHHRIKHCWDILSTQRTQHAVDATFMVINYVPVTSKALHQLLATVCSRLTEAIADVSVPAWGSMLTRTVPGAAEYAAYRFGVATRLLKNVCLWKKVLAVDALEKLALEELLIGKILPHMKSIILEVHDAVTRAERIAASLSGVWSSPNKKLEPFTDFVLELSNKLKSRHISGVSEEEIRGLARRLKNILVALNEYDKARNILKTFQIREAL</sequence>
<dbReference type="InterPro" id="IPR028211">
    <property type="entry name" value="Ntr2"/>
</dbReference>
<feature type="compositionally biased region" description="Low complexity" evidence="4">
    <location>
        <begin position="167"/>
        <end position="185"/>
    </location>
</feature>
<keyword evidence="7" id="KW-1185">Reference proteome</keyword>
<dbReference type="Gramene" id="TraesPARA_EIv1.0_1229600.1">
    <property type="protein sequence ID" value="TraesPARA_EIv1.0_1229600.1.CDS1"/>
    <property type="gene ID" value="TraesPARA_EIv1.0_1229600"/>
</dbReference>
<feature type="compositionally biased region" description="Acidic residues" evidence="4">
    <location>
        <begin position="213"/>
        <end position="231"/>
    </location>
</feature>
<dbReference type="RefSeq" id="XP_044365490.1">
    <property type="nucleotide sequence ID" value="XM_044509555.1"/>
</dbReference>
<keyword evidence="3" id="KW-0539">Nucleus</keyword>
<accession>A0A3B6HYM1</accession>
<dbReference type="Gramene" id="TraesLDM4A03G02154370.2">
    <property type="protein sequence ID" value="TraesLDM4A03G02154370.2.CDS1"/>
    <property type="gene ID" value="TraesLDM4A03G02154370"/>
</dbReference>
<dbReference type="GO" id="GO:0003677">
    <property type="term" value="F:DNA binding"/>
    <property type="evidence" value="ECO:0007669"/>
    <property type="project" value="InterPro"/>
</dbReference>
<dbReference type="GeneID" id="123087524"/>
<evidence type="ECO:0000313" key="7">
    <source>
        <dbReference type="Proteomes" id="UP000019116"/>
    </source>
</evidence>
<dbReference type="AlphaFoldDB" id="A0A3B6HYM1"/>
<evidence type="ECO:0000259" key="5">
    <source>
        <dbReference type="Pfam" id="PF07842"/>
    </source>
</evidence>
<dbReference type="Pfam" id="PF15458">
    <property type="entry name" value="NTR2"/>
    <property type="match status" value="1"/>
</dbReference>
<evidence type="ECO:0000256" key="4">
    <source>
        <dbReference type="SAM" id="MobiDB-lite"/>
    </source>
</evidence>
<dbReference type="OMA" id="MKNICLW"/>
<dbReference type="KEGG" id="taes:123087524"/>
<dbReference type="InterPro" id="IPR022783">
    <property type="entry name" value="GCFC_dom"/>
</dbReference>
<feature type="region of interest" description="Disordered" evidence="4">
    <location>
        <begin position="564"/>
        <end position="633"/>
    </location>
</feature>
<feature type="region of interest" description="Disordered" evidence="4">
    <location>
        <begin position="357"/>
        <end position="394"/>
    </location>
</feature>
<dbReference type="Gramene" id="TraesCS4A02G324500.1">
    <property type="protein sequence ID" value="TraesCS4A02G324500.1.cds1"/>
    <property type="gene ID" value="TraesCS4A02G324500"/>
</dbReference>
<feature type="region of interest" description="Disordered" evidence="4">
    <location>
        <begin position="1"/>
        <end position="185"/>
    </location>
</feature>
<dbReference type="Gramene" id="TraesCLE_scaffold_013584_01G000400.1">
    <property type="protein sequence ID" value="TraesCLE_scaffold_013584_01G000400.1"/>
    <property type="gene ID" value="TraesCLE_scaffold_013584_01G000400"/>
</dbReference>
<evidence type="ECO:0000256" key="3">
    <source>
        <dbReference type="ARBA" id="ARBA00023242"/>
    </source>
</evidence>
<dbReference type="EnsemblPlants" id="TraesCS4A02G324500.1">
    <property type="protein sequence ID" value="TraesCS4A02G324500.1.cds1"/>
    <property type="gene ID" value="TraesCS4A02G324500"/>
</dbReference>
<feature type="compositionally biased region" description="Polar residues" evidence="4">
    <location>
        <begin position="366"/>
        <end position="386"/>
    </location>
</feature>
<dbReference type="Gramene" id="TraesCAD_scaffold_009880_01G000400.1">
    <property type="protein sequence ID" value="TraesCAD_scaffold_009880_01G000400.1"/>
    <property type="gene ID" value="TraesCAD_scaffold_009880_01G000400"/>
</dbReference>
<feature type="compositionally biased region" description="Low complexity" evidence="4">
    <location>
        <begin position="24"/>
        <end position="34"/>
    </location>
</feature>
<feature type="compositionally biased region" description="Polar residues" evidence="4">
    <location>
        <begin position="303"/>
        <end position="315"/>
    </location>
</feature>
<dbReference type="Gramene" id="TraesROB_scaffold_080543_01G000200.1">
    <property type="protein sequence ID" value="TraesROB_scaffold_080543_01G000200.1"/>
    <property type="gene ID" value="TraesROB_scaffold_080543_01G000200"/>
</dbReference>
<dbReference type="Gramene" id="TraesCS4A03G0807800.1">
    <property type="protein sequence ID" value="TraesCS4A03G0807800.1.CDS1"/>
    <property type="gene ID" value="TraesCS4A03G0807800"/>
</dbReference>
<name>A0A3B6HYM1_WHEAT</name>
<dbReference type="GO" id="GO:0071008">
    <property type="term" value="C:U2-type post-mRNA release spliceosomal complex"/>
    <property type="evidence" value="ECO:0007669"/>
    <property type="project" value="InterPro"/>
</dbReference>
<organism evidence="6">
    <name type="scientific">Triticum aestivum</name>
    <name type="common">Wheat</name>
    <dbReference type="NCBI Taxonomy" id="4565"/>
    <lineage>
        <taxon>Eukaryota</taxon>
        <taxon>Viridiplantae</taxon>
        <taxon>Streptophyta</taxon>
        <taxon>Embryophyta</taxon>
        <taxon>Tracheophyta</taxon>
        <taxon>Spermatophyta</taxon>
        <taxon>Magnoliopsida</taxon>
        <taxon>Liliopsida</taxon>
        <taxon>Poales</taxon>
        <taxon>Poaceae</taxon>
        <taxon>BOP clade</taxon>
        <taxon>Pooideae</taxon>
        <taxon>Triticodae</taxon>
        <taxon>Triticeae</taxon>
        <taxon>Triticinae</taxon>
        <taxon>Triticum</taxon>
    </lineage>
</organism>
<dbReference type="OrthoDB" id="429427at2759"/>
<proteinExistence type="inferred from homology"/>
<feature type="compositionally biased region" description="Basic and acidic residues" evidence="4">
    <location>
        <begin position="577"/>
        <end position="608"/>
    </location>
</feature>
<protein>
    <recommendedName>
        <fullName evidence="5">GCF C-terminal domain-containing protein</fullName>
    </recommendedName>
</protein>
<feature type="region of interest" description="Disordered" evidence="4">
    <location>
        <begin position="200"/>
        <end position="327"/>
    </location>
</feature>
<dbReference type="GO" id="GO:0005634">
    <property type="term" value="C:nucleus"/>
    <property type="evidence" value="ECO:0000318"/>
    <property type="project" value="GO_Central"/>
</dbReference>
<dbReference type="PANTHER" id="PTHR12214:SF0">
    <property type="entry name" value="LD29489P"/>
    <property type="match status" value="1"/>
</dbReference>
<evidence type="ECO:0000256" key="2">
    <source>
        <dbReference type="ARBA" id="ARBA00010801"/>
    </source>
</evidence>
<feature type="compositionally biased region" description="Acidic residues" evidence="4">
    <location>
        <begin position="51"/>
        <end position="62"/>
    </location>
</feature>
<dbReference type="GO" id="GO:0000390">
    <property type="term" value="P:spliceosomal complex disassembly"/>
    <property type="evidence" value="ECO:0007669"/>
    <property type="project" value="InterPro"/>
</dbReference>
<feature type="compositionally biased region" description="Basic and acidic residues" evidence="4">
    <location>
        <begin position="10"/>
        <end position="23"/>
    </location>
</feature>
<dbReference type="Gramene" id="TraesLDM4A03G02154370.1">
    <property type="protein sequence ID" value="TraesLDM4A03G02154370.1.CDS1"/>
    <property type="gene ID" value="TraesLDM4A03G02154370"/>
</dbReference>
<evidence type="ECO:0000313" key="6">
    <source>
        <dbReference type="EnsemblPlants" id="TraesCS4A02G324500.1.cds1"/>
    </source>
</evidence>
<dbReference type="Gramene" id="TraesJUL4A03G02175350.1">
    <property type="protein sequence ID" value="TraesJUL4A03G02175350.1.CDS1"/>
    <property type="gene ID" value="TraesJUL4A03G02175350"/>
</dbReference>
<dbReference type="Proteomes" id="UP000019116">
    <property type="component" value="Chromosome 4A"/>
</dbReference>
<feature type="domain" description="GCF C-terminal" evidence="5">
    <location>
        <begin position="662"/>
        <end position="864"/>
    </location>
</feature>
<comment type="similarity">
    <text evidence="2">Belongs to the GCF family.</text>
</comment>
<dbReference type="Pfam" id="PF07842">
    <property type="entry name" value="GCFC"/>
    <property type="match status" value="1"/>
</dbReference>
<dbReference type="Gramene" id="TraesARI4A03G02193510.1">
    <property type="protein sequence ID" value="TraesARI4A03G02193510.1.CDS1"/>
    <property type="gene ID" value="TraesARI4A03G02193510"/>
</dbReference>
<gene>
    <name evidence="6" type="primary">LOC123087524</name>
</gene>
<dbReference type="SMR" id="A0A3B6HYM1"/>
<dbReference type="Gramene" id="TraesSYM4A03G02182870.1">
    <property type="protein sequence ID" value="TraesSYM4A03G02182870.1.CDS1"/>
    <property type="gene ID" value="TraesSYM4A03G02182870"/>
</dbReference>